<keyword evidence="4" id="KW-0804">Transcription</keyword>
<dbReference type="InterPro" id="IPR009057">
    <property type="entry name" value="Homeodomain-like_sf"/>
</dbReference>
<dbReference type="SUPFAM" id="SSF46689">
    <property type="entry name" value="Homeodomain-like"/>
    <property type="match status" value="2"/>
</dbReference>
<accession>A0A1G9BWZ9</accession>
<evidence type="ECO:0000256" key="5">
    <source>
        <dbReference type="ARBA" id="ARBA00037345"/>
    </source>
</evidence>
<dbReference type="GO" id="GO:0043565">
    <property type="term" value="F:sequence-specific DNA binding"/>
    <property type="evidence" value="ECO:0007669"/>
    <property type="project" value="InterPro"/>
</dbReference>
<dbReference type="InterPro" id="IPR050204">
    <property type="entry name" value="AraC_XylS_family_regulators"/>
</dbReference>
<dbReference type="STRING" id="137658.SAMN05216186_10750"/>
<evidence type="ECO:0000256" key="3">
    <source>
        <dbReference type="ARBA" id="ARBA00023125"/>
    </source>
</evidence>
<dbReference type="PANTHER" id="PTHR46796:SF14">
    <property type="entry name" value="TRANSCRIPTIONAL REGULATORY PROTEIN"/>
    <property type="match status" value="1"/>
</dbReference>
<gene>
    <name evidence="7" type="ORF">SAMN05216186_10750</name>
</gene>
<dbReference type="InterPro" id="IPR020449">
    <property type="entry name" value="Tscrpt_reg_AraC-type_HTH"/>
</dbReference>
<evidence type="ECO:0000313" key="7">
    <source>
        <dbReference type="EMBL" id="SDK43991.1"/>
    </source>
</evidence>
<dbReference type="Gene3D" id="1.10.10.60">
    <property type="entry name" value="Homeodomain-like"/>
    <property type="match status" value="2"/>
</dbReference>
<dbReference type="GO" id="GO:0009893">
    <property type="term" value="P:positive regulation of metabolic process"/>
    <property type="evidence" value="ECO:0007669"/>
    <property type="project" value="UniProtKB-ARBA"/>
</dbReference>
<dbReference type="EMBL" id="FNFD01000007">
    <property type="protein sequence ID" value="SDK43991.1"/>
    <property type="molecule type" value="Genomic_DNA"/>
</dbReference>
<dbReference type="Pfam" id="PF12833">
    <property type="entry name" value="HTH_18"/>
    <property type="match status" value="1"/>
</dbReference>
<evidence type="ECO:0000259" key="6">
    <source>
        <dbReference type="PROSITE" id="PS01124"/>
    </source>
</evidence>
<dbReference type="Proteomes" id="UP000198706">
    <property type="component" value="Unassembled WGS sequence"/>
</dbReference>
<evidence type="ECO:0000256" key="2">
    <source>
        <dbReference type="ARBA" id="ARBA00023015"/>
    </source>
</evidence>
<dbReference type="GO" id="GO:0005737">
    <property type="term" value="C:cytoplasm"/>
    <property type="evidence" value="ECO:0007669"/>
    <property type="project" value="UniProtKB-SubCell"/>
</dbReference>
<dbReference type="PANTHER" id="PTHR46796">
    <property type="entry name" value="HTH-TYPE TRANSCRIPTIONAL ACTIVATOR RHAS-RELATED"/>
    <property type="match status" value="1"/>
</dbReference>
<dbReference type="PRINTS" id="PR00032">
    <property type="entry name" value="HTHARAC"/>
</dbReference>
<dbReference type="GO" id="GO:0003700">
    <property type="term" value="F:DNA-binding transcription factor activity"/>
    <property type="evidence" value="ECO:0007669"/>
    <property type="project" value="InterPro"/>
</dbReference>
<organism evidence="7 8">
    <name type="scientific">Pseudomonas indica</name>
    <dbReference type="NCBI Taxonomy" id="137658"/>
    <lineage>
        <taxon>Bacteria</taxon>
        <taxon>Pseudomonadati</taxon>
        <taxon>Pseudomonadota</taxon>
        <taxon>Gammaproteobacteria</taxon>
        <taxon>Pseudomonadales</taxon>
        <taxon>Pseudomonadaceae</taxon>
        <taxon>Pseudomonas</taxon>
    </lineage>
</organism>
<evidence type="ECO:0000313" key="8">
    <source>
        <dbReference type="Proteomes" id="UP000198706"/>
    </source>
</evidence>
<dbReference type="PROSITE" id="PS01124">
    <property type="entry name" value="HTH_ARAC_FAMILY_2"/>
    <property type="match status" value="1"/>
</dbReference>
<dbReference type="RefSeq" id="WP_169715845.1">
    <property type="nucleotide sequence ID" value="NZ_CBKZNZ010000004.1"/>
</dbReference>
<dbReference type="AlphaFoldDB" id="A0A1G9BWZ9"/>
<feature type="domain" description="HTH araC/xylS-type" evidence="6">
    <location>
        <begin position="71"/>
        <end position="169"/>
    </location>
</feature>
<protein>
    <submittedName>
        <fullName evidence="7">AraC family transcriptional regulator</fullName>
    </submittedName>
</protein>
<name>A0A1G9BWZ9_9PSED</name>
<keyword evidence="3" id="KW-0238">DNA-binding</keyword>
<keyword evidence="8" id="KW-1185">Reference proteome</keyword>
<sequence length="177" mass="20073">MNAHAIPPTATLDLETYQLTLSLKEALDAPQSRLDRLTEISRRLCEHLLEHHRRHTGDTPGRSALAPWQEHRAKEILARSLTARLSIADVARQCAMSRSHFSRAFKKATGMSPQEWSLDVRIRRAKELLGDRAMSVAQVAQDCGFADQSHFNRTFSKLVGITPKRWQRLNALRTEPA</sequence>
<dbReference type="InterPro" id="IPR018062">
    <property type="entry name" value="HTH_AraC-typ_CS"/>
</dbReference>
<dbReference type="PROSITE" id="PS00041">
    <property type="entry name" value="HTH_ARAC_FAMILY_1"/>
    <property type="match status" value="2"/>
</dbReference>
<dbReference type="SMART" id="SM00342">
    <property type="entry name" value="HTH_ARAC"/>
    <property type="match status" value="1"/>
</dbReference>
<comment type="subcellular location">
    <subcellularLocation>
        <location evidence="1">Cytoplasm</location>
    </subcellularLocation>
</comment>
<evidence type="ECO:0000256" key="4">
    <source>
        <dbReference type="ARBA" id="ARBA00023163"/>
    </source>
</evidence>
<dbReference type="InterPro" id="IPR018060">
    <property type="entry name" value="HTH_AraC"/>
</dbReference>
<keyword evidence="2" id="KW-0805">Transcription regulation</keyword>
<reference evidence="7 8" key="1">
    <citation type="submission" date="2016-10" db="EMBL/GenBank/DDBJ databases">
        <authorList>
            <person name="de Groot N.N."/>
        </authorList>
    </citation>
    <scope>NUCLEOTIDE SEQUENCE [LARGE SCALE GENOMIC DNA]</scope>
    <source>
        <strain evidence="7 8">JCM 21544</strain>
    </source>
</reference>
<comment type="function">
    <text evidence="5">Regulatory protein of the TOL plasmid xyl operons. XylS activates the xylXYZLTEGFJQKIH operon required for the degradation of toluene, m-xylene and p-xylene.</text>
</comment>
<evidence type="ECO:0000256" key="1">
    <source>
        <dbReference type="ARBA" id="ARBA00004496"/>
    </source>
</evidence>
<proteinExistence type="predicted"/>